<evidence type="ECO:0000313" key="1">
    <source>
        <dbReference type="EMBL" id="PQL94860.1"/>
    </source>
</evidence>
<dbReference type="EMBL" id="PSZM01000003">
    <property type="protein sequence ID" value="PQL94860.1"/>
    <property type="molecule type" value="Genomic_DNA"/>
</dbReference>
<evidence type="ECO:0000313" key="2">
    <source>
        <dbReference type="Proteomes" id="UP000238042"/>
    </source>
</evidence>
<dbReference type="Proteomes" id="UP000238042">
    <property type="component" value="Unassembled WGS sequence"/>
</dbReference>
<accession>A0A2S8AFE7</accession>
<comment type="caution">
    <text evidence="1">The sequence shown here is derived from an EMBL/GenBank/DDBJ whole genome shotgun (WGS) entry which is preliminary data.</text>
</comment>
<dbReference type="RefSeq" id="WP_105245829.1">
    <property type="nucleotide sequence ID" value="NZ_PSZM01000003.1"/>
</dbReference>
<dbReference type="OrthoDB" id="1048418at2"/>
<evidence type="ECO:0008006" key="3">
    <source>
        <dbReference type="Google" id="ProtNLM"/>
    </source>
</evidence>
<protein>
    <recommendedName>
        <fullName evidence="3">DUF1871 domain-containing protein</fullName>
    </recommendedName>
</protein>
<sequence>MNSIIEKINCILALWNPIGVPQEIAMDEYKDYGSELFKYIDNPDLLMNCLEDILINKLELEYDLTNEIHLQDLKDVRDNIIQVCKPK</sequence>
<proteinExistence type="predicted"/>
<dbReference type="AlphaFoldDB" id="A0A2S8AFE7"/>
<reference evidence="1 2" key="1">
    <citation type="submission" date="2018-02" db="EMBL/GenBank/DDBJ databases">
        <title>Genome sequences of Apibacter spp., gut symbionts of Asian honey bees.</title>
        <authorList>
            <person name="Kwong W.K."/>
            <person name="Steele M.I."/>
            <person name="Moran N.A."/>
        </authorList>
    </citation>
    <scope>NUCLEOTIDE SEQUENCE [LARGE SCALE GENOMIC DNA]</scope>
    <source>
        <strain evidence="2">wkB301</strain>
    </source>
</reference>
<gene>
    <name evidence="1" type="ORF">C4S77_02435</name>
</gene>
<name>A0A2S8AFE7_9FLAO</name>
<keyword evidence="2" id="KW-1185">Reference proteome</keyword>
<organism evidence="1 2">
    <name type="scientific">Apibacter adventoris</name>
    <dbReference type="NCBI Taxonomy" id="1679466"/>
    <lineage>
        <taxon>Bacteria</taxon>
        <taxon>Pseudomonadati</taxon>
        <taxon>Bacteroidota</taxon>
        <taxon>Flavobacteriia</taxon>
        <taxon>Flavobacteriales</taxon>
        <taxon>Weeksellaceae</taxon>
        <taxon>Apibacter</taxon>
    </lineage>
</organism>